<evidence type="ECO:0000256" key="2">
    <source>
        <dbReference type="SAM" id="MobiDB-lite"/>
    </source>
</evidence>
<organism evidence="3 4">
    <name type="scientific">Ensete ventricosum</name>
    <name type="common">Abyssinian banana</name>
    <name type="synonym">Musa ensete</name>
    <dbReference type="NCBI Taxonomy" id="4639"/>
    <lineage>
        <taxon>Eukaryota</taxon>
        <taxon>Viridiplantae</taxon>
        <taxon>Streptophyta</taxon>
        <taxon>Embryophyta</taxon>
        <taxon>Tracheophyta</taxon>
        <taxon>Spermatophyta</taxon>
        <taxon>Magnoliopsida</taxon>
        <taxon>Liliopsida</taxon>
        <taxon>Zingiberales</taxon>
        <taxon>Musaceae</taxon>
        <taxon>Ensete</taxon>
    </lineage>
</organism>
<feature type="compositionally biased region" description="Basic and acidic residues" evidence="2">
    <location>
        <begin position="96"/>
        <end position="155"/>
    </location>
</feature>
<sequence length="363" mass="40418">MKGVPWSMGPSVGKLGVGLTWRSHYAIAAKYLMWFAYSLGSRWLLFDLSGSLMRGNPRVGGGCLGTASSALALAPTLTQRVESSSASEVQEIPTEEVTRRPSREEGPGVPEVPRKWQAEDSADHRKKDRCKLHQEADRSAAKGKGPADTKEEPPTPRRKPKSMRELCSASAGVDGWDYHAIRMLDFLRNEVQRLKEGGDPDAVAAVEARALEAQSLVEHLRVELDKASRCRESMEVELEGAREELVNLQRQLADSRGELTELRGQLDDSESWLRSARTQDTLRADLPKRAIEDYNKSPEFEMGIIWMGRGSLEYGYQLALARLRAQHPGVEIEQDSFAPLPKDDDVPMADEQPFDDSLPPPEE</sequence>
<dbReference type="AlphaFoldDB" id="A0A426XK79"/>
<protein>
    <submittedName>
        <fullName evidence="3">Uncharacterized protein</fullName>
    </submittedName>
</protein>
<gene>
    <name evidence="3" type="ORF">B296_00058847</name>
</gene>
<reference evidence="3 4" key="1">
    <citation type="journal article" date="2014" name="Agronomy (Basel)">
        <title>A Draft Genome Sequence for Ensete ventricosum, the Drought-Tolerant Tree Against Hunger.</title>
        <authorList>
            <person name="Harrison J."/>
            <person name="Moore K.A."/>
            <person name="Paszkiewicz K."/>
            <person name="Jones T."/>
            <person name="Grant M."/>
            <person name="Ambacheew D."/>
            <person name="Muzemil S."/>
            <person name="Studholme D.J."/>
        </authorList>
    </citation>
    <scope>NUCLEOTIDE SEQUENCE [LARGE SCALE GENOMIC DNA]</scope>
</reference>
<comment type="caution">
    <text evidence="3">The sequence shown here is derived from an EMBL/GenBank/DDBJ whole genome shotgun (WGS) entry which is preliminary data.</text>
</comment>
<evidence type="ECO:0000313" key="4">
    <source>
        <dbReference type="Proteomes" id="UP000287651"/>
    </source>
</evidence>
<evidence type="ECO:0000313" key="3">
    <source>
        <dbReference type="EMBL" id="RRT39855.1"/>
    </source>
</evidence>
<name>A0A426XK79_ENSVE</name>
<evidence type="ECO:0000256" key="1">
    <source>
        <dbReference type="SAM" id="Coils"/>
    </source>
</evidence>
<feature type="region of interest" description="Disordered" evidence="2">
    <location>
        <begin position="332"/>
        <end position="363"/>
    </location>
</feature>
<feature type="coiled-coil region" evidence="1">
    <location>
        <begin position="224"/>
        <end position="265"/>
    </location>
</feature>
<feature type="region of interest" description="Disordered" evidence="2">
    <location>
        <begin position="82"/>
        <end position="166"/>
    </location>
</feature>
<dbReference type="Proteomes" id="UP000287651">
    <property type="component" value="Unassembled WGS sequence"/>
</dbReference>
<proteinExistence type="predicted"/>
<dbReference type="EMBL" id="AMZH03019826">
    <property type="protein sequence ID" value="RRT39855.1"/>
    <property type="molecule type" value="Genomic_DNA"/>
</dbReference>
<accession>A0A426XK79</accession>
<keyword evidence="1" id="KW-0175">Coiled coil</keyword>